<dbReference type="EnsemblMetazoa" id="AFAF013766-RA">
    <property type="protein sequence ID" value="AFAF013766-PA"/>
    <property type="gene ID" value="AFAF013766"/>
</dbReference>
<dbReference type="AlphaFoldDB" id="A0A182QNJ9"/>
<keyword evidence="2" id="KW-1185">Reference proteome</keyword>
<sequence>MVENFTPSQRCFEATASQVRHGMVRRRITSHRRRRPVEGVPNPAVVFGHVGVDSVLGRIARGFTFRVWRERNDPTNVPPGWIFEEQSAAAITIARTDTVAATGAKHRARKLLTERVPIALQTVPQIHHGGFRFEQNVGHCVAFGQPEPDHGAQFTDHLVLIIARRPDAHRLDVVRQLDTVGQLDQRYVVLEVVLFVAGMDEVIVRDNGPLEWKVAEDSKRGQRNDQREFRKLAHIYVPVRIVSSSITDPPQTTLNVLPVRKMSSPSDAIAEPEYVPVYVV</sequence>
<protein>
    <submittedName>
        <fullName evidence="1">Uncharacterized protein</fullName>
    </submittedName>
</protein>
<reference evidence="1" key="2">
    <citation type="submission" date="2020-05" db="UniProtKB">
        <authorList>
            <consortium name="EnsemblMetazoa"/>
        </authorList>
    </citation>
    <scope>IDENTIFICATION</scope>
    <source>
        <strain evidence="1">FAR1</strain>
    </source>
</reference>
<organism evidence="1 2">
    <name type="scientific">Anopheles farauti</name>
    <dbReference type="NCBI Taxonomy" id="69004"/>
    <lineage>
        <taxon>Eukaryota</taxon>
        <taxon>Metazoa</taxon>
        <taxon>Ecdysozoa</taxon>
        <taxon>Arthropoda</taxon>
        <taxon>Hexapoda</taxon>
        <taxon>Insecta</taxon>
        <taxon>Pterygota</taxon>
        <taxon>Neoptera</taxon>
        <taxon>Endopterygota</taxon>
        <taxon>Diptera</taxon>
        <taxon>Nematocera</taxon>
        <taxon>Culicoidea</taxon>
        <taxon>Culicidae</taxon>
        <taxon>Anophelinae</taxon>
        <taxon>Anopheles</taxon>
    </lineage>
</organism>
<dbReference type="Proteomes" id="UP000075886">
    <property type="component" value="Unassembled WGS sequence"/>
</dbReference>
<evidence type="ECO:0000313" key="1">
    <source>
        <dbReference type="EnsemblMetazoa" id="AFAF013766-PA"/>
    </source>
</evidence>
<dbReference type="EMBL" id="AXCN02000191">
    <property type="status" value="NOT_ANNOTATED_CDS"/>
    <property type="molecule type" value="Genomic_DNA"/>
</dbReference>
<reference evidence="2" key="1">
    <citation type="submission" date="2014-01" db="EMBL/GenBank/DDBJ databases">
        <title>The Genome Sequence of Anopheles farauti FAR1 (V2).</title>
        <authorList>
            <consortium name="The Broad Institute Genomics Platform"/>
            <person name="Neafsey D.E."/>
            <person name="Besansky N."/>
            <person name="Howell P."/>
            <person name="Walton C."/>
            <person name="Young S.K."/>
            <person name="Zeng Q."/>
            <person name="Gargeya S."/>
            <person name="Fitzgerald M."/>
            <person name="Haas B."/>
            <person name="Abouelleil A."/>
            <person name="Allen A.W."/>
            <person name="Alvarado L."/>
            <person name="Arachchi H.M."/>
            <person name="Berlin A.M."/>
            <person name="Chapman S.B."/>
            <person name="Gainer-Dewar J."/>
            <person name="Goldberg J."/>
            <person name="Griggs A."/>
            <person name="Gujja S."/>
            <person name="Hansen M."/>
            <person name="Howarth C."/>
            <person name="Imamovic A."/>
            <person name="Ireland A."/>
            <person name="Larimer J."/>
            <person name="McCowan C."/>
            <person name="Murphy C."/>
            <person name="Pearson M."/>
            <person name="Poon T.W."/>
            <person name="Priest M."/>
            <person name="Roberts A."/>
            <person name="Saif S."/>
            <person name="Shea T."/>
            <person name="Sisk P."/>
            <person name="Sykes S."/>
            <person name="Wortman J."/>
            <person name="Nusbaum C."/>
            <person name="Birren B."/>
        </authorList>
    </citation>
    <scope>NUCLEOTIDE SEQUENCE [LARGE SCALE GENOMIC DNA]</scope>
    <source>
        <strain evidence="2">FAR1</strain>
    </source>
</reference>
<accession>A0A182QNJ9</accession>
<proteinExistence type="predicted"/>
<name>A0A182QNJ9_9DIPT</name>
<dbReference type="VEuPathDB" id="VectorBase:AFAF013766"/>
<evidence type="ECO:0000313" key="2">
    <source>
        <dbReference type="Proteomes" id="UP000075886"/>
    </source>
</evidence>